<gene>
    <name evidence="1" type="ORF">ACFQ2T_09380</name>
</gene>
<dbReference type="Proteomes" id="UP001597206">
    <property type="component" value="Unassembled WGS sequence"/>
</dbReference>
<dbReference type="InterPro" id="IPR011486">
    <property type="entry name" value="BBP2"/>
</dbReference>
<sequence length="365" mass="41380">MNKSIIHCCALALPLLASDGYSEELPDFSAAEFKVGGYLESYYSKDFNDPAVQKRPAFIYSYNQDDSLQINLALIKADITASHFRAHLGVASGTYMKANYAAENRTLQHLYEANVGVKLSDEQDIWLDVGVMPSHIGFESAIGADNWTLTRSMMADNSPYFETGARLSYTSTDGKWYVSGLLVNGWQRIHRPDGNTTPSLGHQITYRPSDRLTINSSSFIGNDKSDADRQMRYFHNLYAQVKLDDNWAVLAGLDVGAEQRLDDRGRYNVWYSPNLIFRYRYSDQLSLAVRAEYYQDKKGVIVSTDIPNGFRTQGYSVNMDYQLYPSILLRAELRQFISKDRIFLKDDNDFSSRSLMATTSLSVSF</sequence>
<dbReference type="Pfam" id="PF07642">
    <property type="entry name" value="BBP2"/>
    <property type="match status" value="1"/>
</dbReference>
<keyword evidence="2" id="KW-1185">Reference proteome</keyword>
<reference evidence="2" key="1">
    <citation type="journal article" date="2019" name="Int. J. Syst. Evol. Microbiol.">
        <title>The Global Catalogue of Microorganisms (GCM) 10K type strain sequencing project: providing services to taxonomists for standard genome sequencing and annotation.</title>
        <authorList>
            <consortium name="The Broad Institute Genomics Platform"/>
            <consortium name="The Broad Institute Genome Sequencing Center for Infectious Disease"/>
            <person name="Wu L."/>
            <person name="Ma J."/>
        </authorList>
    </citation>
    <scope>NUCLEOTIDE SEQUENCE [LARGE SCALE GENOMIC DNA]</scope>
    <source>
        <strain evidence="2">CCUG 58411</strain>
    </source>
</reference>
<organism evidence="1 2">
    <name type="scientific">Methylophilus flavus</name>
    <dbReference type="NCBI Taxonomy" id="640084"/>
    <lineage>
        <taxon>Bacteria</taxon>
        <taxon>Pseudomonadati</taxon>
        <taxon>Pseudomonadota</taxon>
        <taxon>Betaproteobacteria</taxon>
        <taxon>Nitrosomonadales</taxon>
        <taxon>Methylophilaceae</taxon>
        <taxon>Methylophilus</taxon>
    </lineage>
</organism>
<comment type="caution">
    <text evidence="1">The sequence shown here is derived from an EMBL/GenBank/DDBJ whole genome shotgun (WGS) entry which is preliminary data.</text>
</comment>
<dbReference type="SUPFAM" id="SSF56935">
    <property type="entry name" value="Porins"/>
    <property type="match status" value="1"/>
</dbReference>
<evidence type="ECO:0000313" key="2">
    <source>
        <dbReference type="Proteomes" id="UP001597206"/>
    </source>
</evidence>
<dbReference type="RefSeq" id="WP_379033548.1">
    <property type="nucleotide sequence ID" value="NZ_JBHTLN010000001.1"/>
</dbReference>
<accession>A0ABW3PCC7</accession>
<name>A0ABW3PCC7_9PROT</name>
<evidence type="ECO:0000313" key="1">
    <source>
        <dbReference type="EMBL" id="MFD1122712.1"/>
    </source>
</evidence>
<protein>
    <submittedName>
        <fullName evidence="1">Porin</fullName>
    </submittedName>
</protein>
<proteinExistence type="predicted"/>
<dbReference type="EMBL" id="JBHTLN010000001">
    <property type="protein sequence ID" value="MFD1122712.1"/>
    <property type="molecule type" value="Genomic_DNA"/>
</dbReference>